<keyword evidence="6" id="KW-0472">Membrane</keyword>
<dbReference type="AlphaFoldDB" id="F9W9C0"/>
<reference evidence="11 12" key="2">
    <citation type="journal article" date="2012" name="Proc. Natl. Acad. Sci. U.S.A.">
        <title>Antigenic diversity is generated by distinct evolutionary mechanisms in African trypanosome species.</title>
        <authorList>
            <person name="Jackson A.P."/>
            <person name="Berry A."/>
            <person name="Aslett M."/>
            <person name="Allison H.C."/>
            <person name="Burton P."/>
            <person name="Vavrova-Anderson J."/>
            <person name="Brown R."/>
            <person name="Browne H."/>
            <person name="Corton N."/>
            <person name="Hauser H."/>
            <person name="Gamble J."/>
            <person name="Gilderthorp R."/>
            <person name="Marcello L."/>
            <person name="McQuillan J."/>
            <person name="Otto T.D."/>
            <person name="Quail M.A."/>
            <person name="Sanders M.J."/>
            <person name="van Tonder A."/>
            <person name="Ginger M.L."/>
            <person name="Field M.C."/>
            <person name="Barry J.D."/>
            <person name="Hertz-Fowler C."/>
            <person name="Berriman M."/>
        </authorList>
    </citation>
    <scope>NUCLEOTIDE SEQUENCE [LARGE SCALE GENOMIC DNA]</scope>
    <source>
        <strain evidence="11 12">IL3000</strain>
    </source>
</reference>
<dbReference type="EMBL" id="CAEQ01001293">
    <property type="protein sequence ID" value="CCD13815.1"/>
    <property type="molecule type" value="Genomic_DNA"/>
</dbReference>
<evidence type="ECO:0000256" key="8">
    <source>
        <dbReference type="ARBA" id="ARBA00023288"/>
    </source>
</evidence>
<evidence type="ECO:0000256" key="6">
    <source>
        <dbReference type="ARBA" id="ARBA00023136"/>
    </source>
</evidence>
<keyword evidence="5" id="KW-0732">Signal</keyword>
<dbReference type="InterPro" id="IPR025932">
    <property type="entry name" value="Trypano_VSG_B_N_dom"/>
</dbReference>
<feature type="region of interest" description="Disordered" evidence="9">
    <location>
        <begin position="285"/>
        <end position="324"/>
    </location>
</feature>
<keyword evidence="4" id="KW-0336">GPI-anchor</keyword>
<feature type="compositionally biased region" description="Basic and acidic residues" evidence="9">
    <location>
        <begin position="310"/>
        <end position="320"/>
    </location>
</feature>
<feature type="compositionally biased region" description="Basic and acidic residues" evidence="9">
    <location>
        <begin position="285"/>
        <end position="301"/>
    </location>
</feature>
<proteinExistence type="predicted"/>
<evidence type="ECO:0000256" key="7">
    <source>
        <dbReference type="ARBA" id="ARBA00023180"/>
    </source>
</evidence>
<protein>
    <submittedName>
        <fullName evidence="11">Variant surface glycoprotein</fullName>
    </submittedName>
</protein>
<accession>F9W9C0</accession>
<evidence type="ECO:0000256" key="1">
    <source>
        <dbReference type="ARBA" id="ARBA00002523"/>
    </source>
</evidence>
<evidence type="ECO:0000256" key="3">
    <source>
        <dbReference type="ARBA" id="ARBA00022475"/>
    </source>
</evidence>
<evidence type="ECO:0000313" key="12">
    <source>
        <dbReference type="Proteomes" id="UP000000702"/>
    </source>
</evidence>
<keyword evidence="7" id="KW-0325">Glycoprotein</keyword>
<dbReference type="Pfam" id="PF13206">
    <property type="entry name" value="VSG_B"/>
    <property type="match status" value="1"/>
</dbReference>
<dbReference type="VEuPathDB" id="TriTrypDB:TcIL3000_0_45130"/>
<keyword evidence="8" id="KW-0449">Lipoprotein</keyword>
<evidence type="ECO:0000313" key="11">
    <source>
        <dbReference type="EMBL" id="CCD13815.1"/>
    </source>
</evidence>
<dbReference type="Proteomes" id="UP000000702">
    <property type="component" value="Unassembled WGS sequence"/>
</dbReference>
<gene>
    <name evidence="11" type="ORF">TCIL3000_0_45130</name>
</gene>
<reference evidence="12" key="1">
    <citation type="submission" date="2011-07" db="EMBL/GenBank/DDBJ databases">
        <title>Divergent evolution of antigenic variation in African trypanosomes.</title>
        <authorList>
            <person name="Jackson A.P."/>
            <person name="Berry A."/>
            <person name="Allison H.C."/>
            <person name="Burton P."/>
            <person name="Anderson J."/>
            <person name="Aslett M."/>
            <person name="Brown R."/>
            <person name="Corton N."/>
            <person name="Harris D."/>
            <person name="Hauser H."/>
            <person name="Gamble J."/>
            <person name="Gilderthorp R."/>
            <person name="McQuillan J."/>
            <person name="Quail M.A."/>
            <person name="Sanders M."/>
            <person name="Van Tonder A."/>
            <person name="Ginger M.L."/>
            <person name="Donelson J.E."/>
            <person name="Field M.C."/>
            <person name="Barry J.D."/>
            <person name="Berriman M."/>
            <person name="Hertz-Fowler C."/>
        </authorList>
    </citation>
    <scope>NUCLEOTIDE SEQUENCE [LARGE SCALE GENOMIC DNA]</scope>
    <source>
        <strain evidence="12">IL3000</strain>
    </source>
</reference>
<dbReference type="GO" id="GO:0098552">
    <property type="term" value="C:side of membrane"/>
    <property type="evidence" value="ECO:0007669"/>
    <property type="project" value="UniProtKB-KW"/>
</dbReference>
<organism evidence="11 12">
    <name type="scientific">Trypanosoma congolense (strain IL3000)</name>
    <dbReference type="NCBI Taxonomy" id="1068625"/>
    <lineage>
        <taxon>Eukaryota</taxon>
        <taxon>Discoba</taxon>
        <taxon>Euglenozoa</taxon>
        <taxon>Kinetoplastea</taxon>
        <taxon>Metakinetoplastina</taxon>
        <taxon>Trypanosomatida</taxon>
        <taxon>Trypanosomatidae</taxon>
        <taxon>Trypanosoma</taxon>
        <taxon>Nannomonas</taxon>
    </lineage>
</organism>
<evidence type="ECO:0000256" key="5">
    <source>
        <dbReference type="ARBA" id="ARBA00022729"/>
    </source>
</evidence>
<keyword evidence="3" id="KW-1003">Cell membrane</keyword>
<comment type="function">
    <text evidence="1">VSG forms a coat on the surface of the parasite. The trypanosome evades the immune response of the host by expressing a series of antigenically distinct VSGs from an estimated 1000 VSG genes.</text>
</comment>
<dbReference type="GO" id="GO:0005886">
    <property type="term" value="C:plasma membrane"/>
    <property type="evidence" value="ECO:0007669"/>
    <property type="project" value="UniProtKB-SubCell"/>
</dbReference>
<evidence type="ECO:0000256" key="4">
    <source>
        <dbReference type="ARBA" id="ARBA00022622"/>
    </source>
</evidence>
<evidence type="ECO:0000256" key="9">
    <source>
        <dbReference type="SAM" id="MobiDB-lite"/>
    </source>
</evidence>
<evidence type="ECO:0000259" key="10">
    <source>
        <dbReference type="Pfam" id="PF13206"/>
    </source>
</evidence>
<comment type="subcellular location">
    <subcellularLocation>
        <location evidence="2">Cell membrane</location>
        <topology evidence="2">Lipid-anchor</topology>
        <topology evidence="2">GPI-anchor</topology>
    </subcellularLocation>
</comment>
<evidence type="ECO:0000256" key="2">
    <source>
        <dbReference type="ARBA" id="ARBA00004609"/>
    </source>
</evidence>
<keyword evidence="12" id="KW-1185">Reference proteome</keyword>
<name>F9W9C0_TRYCI</name>
<sequence>MEVVEKWLKMRENFFLSVLLSHISVKMAVGHTVGDNTDVRNLLCDALKAGLAVQRSVNGEVNTTLREAIYGNRSRGLFGEGGEVTLPWSCGSGGNGRGVVCDYNGGGGCFVESLLGTFFCSCTPGYRIAGSEELCGVRDWGEGEMWLGWVVGDGTKYLFKKVWNSVIQRCYDGEEIGGDDTNHIKRLGEALQSVENNLRQSESFFYLGGSGNSGCSGVRGNDICARYKKNPRSNKAEIPWVDKFRKAISILEEERTRESSRITTRVASNSNKAVVAKGVTVLNEHTAHDTKGKINESEHSTSRGRTSINSEDKATERTEVSPKTSSNIDIANIENDLKEDGLLITQPLWLPLAALFN</sequence>
<feature type="domain" description="Trypanosome variant surface glycoprotein B-type N-terminal" evidence="10">
    <location>
        <begin position="58"/>
        <end position="258"/>
    </location>
</feature>
<comment type="caution">
    <text evidence="11">The sequence shown here is derived from an EMBL/GenBank/DDBJ whole genome shotgun (WGS) entry which is preliminary data.</text>
</comment>